<dbReference type="STRING" id="1447715.AH67_04320"/>
<evidence type="ECO:0000313" key="6">
    <source>
        <dbReference type="Proteomes" id="UP000030636"/>
    </source>
</evidence>
<keyword evidence="4" id="KW-0812">Transmembrane</keyword>
<evidence type="ECO:0000256" key="4">
    <source>
        <dbReference type="SAM" id="Phobius"/>
    </source>
</evidence>
<comment type="similarity">
    <text evidence="1">Belongs to the UPF0749 family.</text>
</comment>
<dbReference type="HOGENOM" id="CLU_040273_0_2_11"/>
<gene>
    <name evidence="5" type="ORF">AH67_04320</name>
</gene>
<dbReference type="Gene3D" id="3.30.70.1880">
    <property type="entry name" value="Protein of unknown function DUF881"/>
    <property type="match status" value="1"/>
</dbReference>
<dbReference type="InterPro" id="IPR010273">
    <property type="entry name" value="DUF881"/>
</dbReference>
<keyword evidence="6" id="KW-1185">Reference proteome</keyword>
<feature type="region of interest" description="Disordered" evidence="3">
    <location>
        <begin position="1"/>
        <end position="73"/>
    </location>
</feature>
<dbReference type="EMBL" id="CP007457">
    <property type="protein sequence ID" value="AIZ16250.1"/>
    <property type="molecule type" value="Genomic_DNA"/>
</dbReference>
<dbReference type="OrthoDB" id="3211287at2"/>
<evidence type="ECO:0000256" key="1">
    <source>
        <dbReference type="ARBA" id="ARBA00009108"/>
    </source>
</evidence>
<dbReference type="PANTHER" id="PTHR37313:SF2">
    <property type="entry name" value="UPF0749 PROTEIN YLXX"/>
    <property type="match status" value="1"/>
</dbReference>
<keyword evidence="2" id="KW-0175">Coiled coil</keyword>
<proteinExistence type="inferred from homology"/>
<dbReference type="PANTHER" id="PTHR37313">
    <property type="entry name" value="UPF0749 PROTEIN RV1825"/>
    <property type="match status" value="1"/>
</dbReference>
<keyword evidence="4" id="KW-0472">Membrane</keyword>
<evidence type="ECO:0000313" key="5">
    <source>
        <dbReference type="EMBL" id="AIZ16250.1"/>
    </source>
</evidence>
<dbReference type="KEGG" id="bpsp:AH67_04320"/>
<feature type="compositionally biased region" description="Basic residues" evidence="3">
    <location>
        <begin position="53"/>
        <end position="67"/>
    </location>
</feature>
<feature type="transmembrane region" description="Helical" evidence="4">
    <location>
        <begin position="77"/>
        <end position="97"/>
    </location>
</feature>
<keyword evidence="4" id="KW-1133">Transmembrane helix</keyword>
<organism evidence="5 6">
    <name type="scientific">Bifidobacterium pseudolongum PV8-2</name>
    <dbReference type="NCBI Taxonomy" id="1447715"/>
    <lineage>
        <taxon>Bacteria</taxon>
        <taxon>Bacillati</taxon>
        <taxon>Actinomycetota</taxon>
        <taxon>Actinomycetes</taxon>
        <taxon>Bifidobacteriales</taxon>
        <taxon>Bifidobacteriaceae</taxon>
        <taxon>Bifidobacterium</taxon>
    </lineage>
</organism>
<dbReference type="Pfam" id="PF05949">
    <property type="entry name" value="DUF881"/>
    <property type="match status" value="1"/>
</dbReference>
<accession>A0A0A7IAJ4</accession>
<sequence>MSDEHTPPLPPRDEADAGDRPAQEPDLIKKIVSQHNKDKVNDNTQTGAFPVVSKRKAKTKGKGKSKRLSTSSRSVKARLGTGVLIAVLCALLAYGYVIQINNKDLTYETMSETELTRLISESNTQVQRLEQRKAELTRQLNSLEEAADKEAQAAQIAKENEESSGILSGRLPAHGKGIVVRITQGTKAPIDASTMFNLIEELRNGGAEVIAINDVRVVTSTYVSESNNGLVCDDKLLEPPYVVKAIGDPSNLQNAVNLAGGVASRLTVKYGATVTTEVSDDVNITQTQPVERYKFAKIVE</sequence>
<reference evidence="5 6" key="1">
    <citation type="journal article" date="2015" name="Genome Announc.">
        <title>Bifidobacterium pseudolongum Strain PV8-2, Isolated from a Stool Sample of an Anemic Kenyan Infant.</title>
        <authorList>
            <person name="Vazquez-Gutierrez P."/>
            <person name="Lacroix C."/>
            <person name="Chassard C."/>
            <person name="Klumpp J."/>
            <person name="Stevens M.J."/>
            <person name="Jans C."/>
        </authorList>
    </citation>
    <scope>NUCLEOTIDE SEQUENCE [LARGE SCALE GENOMIC DNA]</scope>
    <source>
        <strain evidence="5 6">PV8-2</strain>
    </source>
</reference>
<name>A0A0A7IAJ4_9BIFI</name>
<dbReference type="AlphaFoldDB" id="A0A0A7IAJ4"/>
<dbReference type="RefSeq" id="WP_081277523.1">
    <property type="nucleotide sequence ID" value="NZ_CP007457.1"/>
</dbReference>
<feature type="compositionally biased region" description="Basic and acidic residues" evidence="3">
    <location>
        <begin position="1"/>
        <end position="41"/>
    </location>
</feature>
<dbReference type="GO" id="GO:0005886">
    <property type="term" value="C:plasma membrane"/>
    <property type="evidence" value="ECO:0007669"/>
    <property type="project" value="TreeGrafter"/>
</dbReference>
<evidence type="ECO:0000256" key="3">
    <source>
        <dbReference type="SAM" id="MobiDB-lite"/>
    </source>
</evidence>
<feature type="coiled-coil region" evidence="2">
    <location>
        <begin position="112"/>
        <end position="160"/>
    </location>
</feature>
<dbReference type="Proteomes" id="UP000030636">
    <property type="component" value="Chromosome"/>
</dbReference>
<evidence type="ECO:0000256" key="2">
    <source>
        <dbReference type="SAM" id="Coils"/>
    </source>
</evidence>
<protein>
    <submittedName>
        <fullName evidence="5">Membrane protein</fullName>
    </submittedName>
</protein>